<evidence type="ECO:0000256" key="6">
    <source>
        <dbReference type="ARBA" id="ARBA00023146"/>
    </source>
</evidence>
<evidence type="ECO:0000256" key="4">
    <source>
        <dbReference type="ARBA" id="ARBA00022741"/>
    </source>
</evidence>
<feature type="binding site" evidence="9">
    <location>
        <begin position="395"/>
        <end position="398"/>
    </location>
    <ligand>
        <name>ATP</name>
        <dbReference type="ChEBI" id="CHEBI:30616"/>
    </ligand>
</feature>
<dbReference type="GO" id="GO:0005524">
    <property type="term" value="F:ATP binding"/>
    <property type="evidence" value="ECO:0007669"/>
    <property type="project" value="UniProtKB-KW"/>
</dbReference>
<keyword evidence="3" id="KW-0436">Ligase</keyword>
<feature type="binding site" evidence="8">
    <location>
        <position position="311"/>
    </location>
    <ligand>
        <name>L-serine</name>
        <dbReference type="ChEBI" id="CHEBI:33384"/>
    </ligand>
</feature>
<keyword evidence="4" id="KW-0547">Nucleotide-binding</keyword>
<evidence type="ECO:0000313" key="11">
    <source>
        <dbReference type="EMBL" id="JAT14971.1"/>
    </source>
</evidence>
<dbReference type="EC" id="6.1.1.11" evidence="2"/>
<dbReference type="EMBL" id="GEBQ01023605">
    <property type="protein sequence ID" value="JAT16372.1"/>
    <property type="molecule type" value="Transcribed_RNA"/>
</dbReference>
<accession>A0A1B6KY66</accession>
<dbReference type="SUPFAM" id="SSF55681">
    <property type="entry name" value="Class II aaRS and biotin synthetases"/>
    <property type="match status" value="1"/>
</dbReference>
<dbReference type="Gene3D" id="3.30.930.10">
    <property type="entry name" value="Bira Bifunctional Protein, Domain 2"/>
    <property type="match status" value="1"/>
</dbReference>
<dbReference type="PROSITE" id="PS50862">
    <property type="entry name" value="AA_TRNA_LIGASE_II"/>
    <property type="match status" value="1"/>
</dbReference>
<dbReference type="AlphaFoldDB" id="A0A1B6KY66"/>
<dbReference type="InterPro" id="IPR002317">
    <property type="entry name" value="Ser-tRNA-ligase_type_1"/>
</dbReference>
<sequence>MASHFLQLLKVVLCPKKLNLGYQFFSSIKSFPKSSLLISGERASDTFIVVTPHLDFDGRFADMVLLENNIKRRRLNLCVSDMKESWDFYKDWNEKRIQLQENLRKVGTRICELINIEENEVKKTEMENLQRYKCLLREDLQNVKKNVWSMEDTVVGGLLKLPNILHSTTPDKEEVLFIFSSENGKEKHNHLEVGVKLNILEFQNKFTYFLKNKAALFELAVPEMFIDHFVGKGFLRFSNPDFARSVLAEGVGIAPEDYSQLFLLENTEGNNDNLYLCGGASLFPFCGYHAKHSVPKQSLPVKYVSSGRQYRPDTSSLPGLYSVNQSTSVKLFLATYSEEDAYQNFMLCVEYLQDIFSTLGLNFRIVNQPPYLLKSWESSRISIQVFSTFNTVYVEVGSVSLIGDFVSKRLRMCYSDKAGEPFLSVVSGTINTQTLLALCLERSSNDLFIPSFLSTYMMK</sequence>
<feature type="site" description="Important for serine binding" evidence="8">
    <location>
        <position position="429"/>
    </location>
</feature>
<evidence type="ECO:0000256" key="2">
    <source>
        <dbReference type="ARBA" id="ARBA00012840"/>
    </source>
</evidence>
<dbReference type="EMBL" id="GEBQ01025006">
    <property type="protein sequence ID" value="JAT14971.1"/>
    <property type="molecule type" value="Transcribed_RNA"/>
</dbReference>
<dbReference type="GO" id="GO:0004828">
    <property type="term" value="F:serine-tRNA ligase activity"/>
    <property type="evidence" value="ECO:0007669"/>
    <property type="project" value="UniProtKB-EC"/>
</dbReference>
<protein>
    <recommendedName>
        <fullName evidence="2">serine--tRNA ligase</fullName>
        <ecNumber evidence="2">6.1.1.11</ecNumber>
    </recommendedName>
    <alternativeName>
        <fullName evidence="7">Seryl-tRNA synthetase</fullName>
    </alternativeName>
</protein>
<keyword evidence="5 9" id="KW-0067">ATP-binding</keyword>
<organism evidence="12">
    <name type="scientific">Graphocephala atropunctata</name>
    <dbReference type="NCBI Taxonomy" id="36148"/>
    <lineage>
        <taxon>Eukaryota</taxon>
        <taxon>Metazoa</taxon>
        <taxon>Ecdysozoa</taxon>
        <taxon>Arthropoda</taxon>
        <taxon>Hexapoda</taxon>
        <taxon>Insecta</taxon>
        <taxon>Pterygota</taxon>
        <taxon>Neoptera</taxon>
        <taxon>Paraneoptera</taxon>
        <taxon>Hemiptera</taxon>
        <taxon>Auchenorrhyncha</taxon>
        <taxon>Membracoidea</taxon>
        <taxon>Cicadellidae</taxon>
        <taxon>Cicadellinae</taxon>
        <taxon>Cicadellini</taxon>
        <taxon>Graphocephala</taxon>
    </lineage>
</organism>
<proteinExistence type="inferred from homology"/>
<dbReference type="InterPro" id="IPR002314">
    <property type="entry name" value="aa-tRNA-synt_IIb"/>
</dbReference>
<evidence type="ECO:0000313" key="12">
    <source>
        <dbReference type="EMBL" id="JAT16372.1"/>
    </source>
</evidence>
<feature type="domain" description="Aminoacyl-transfer RNA synthetases class-II family profile" evidence="10">
    <location>
        <begin position="227"/>
        <end position="450"/>
    </location>
</feature>
<evidence type="ECO:0000256" key="8">
    <source>
        <dbReference type="PIRSR" id="PIRSR001529-1"/>
    </source>
</evidence>
<evidence type="ECO:0000256" key="7">
    <source>
        <dbReference type="ARBA" id="ARBA00031113"/>
    </source>
</evidence>
<keyword evidence="6" id="KW-0030">Aminoacyl-tRNA synthetase</keyword>
<dbReference type="GO" id="GO:0006434">
    <property type="term" value="P:seryl-tRNA aminoacylation"/>
    <property type="evidence" value="ECO:0007669"/>
    <property type="project" value="InterPro"/>
</dbReference>
<dbReference type="InterPro" id="IPR045864">
    <property type="entry name" value="aa-tRNA-synth_II/BPL/LPL"/>
</dbReference>
<evidence type="ECO:0000256" key="9">
    <source>
        <dbReference type="PIRSR" id="PIRSR001529-2"/>
    </source>
</evidence>
<gene>
    <name evidence="11" type="ORF">g.25391</name>
    <name evidence="12" type="ORF">g.25392</name>
</gene>
<evidence type="ECO:0000256" key="5">
    <source>
        <dbReference type="ARBA" id="ARBA00022840"/>
    </source>
</evidence>
<comment type="similarity">
    <text evidence="1">Belongs to the class-II aminoacyl-tRNA synthetase family. Type-1 seryl-tRNA synthetase subfamily.</text>
</comment>
<evidence type="ECO:0000256" key="3">
    <source>
        <dbReference type="ARBA" id="ARBA00022598"/>
    </source>
</evidence>
<evidence type="ECO:0000256" key="1">
    <source>
        <dbReference type="ARBA" id="ARBA00010728"/>
    </source>
</evidence>
<name>A0A1B6KY66_9HEMI</name>
<reference evidence="12" key="1">
    <citation type="submission" date="2015-11" db="EMBL/GenBank/DDBJ databases">
        <title>De novo transcriptome assembly of four potential Pierce s Disease insect vectors from Arizona vineyards.</title>
        <authorList>
            <person name="Tassone E.E."/>
        </authorList>
    </citation>
    <scope>NUCLEOTIDE SEQUENCE</scope>
</reference>
<dbReference type="PANTHER" id="PTHR11778">
    <property type="entry name" value="SERYL-TRNA SYNTHETASE"/>
    <property type="match status" value="1"/>
</dbReference>
<dbReference type="Pfam" id="PF00587">
    <property type="entry name" value="tRNA-synt_2b"/>
    <property type="match status" value="1"/>
</dbReference>
<dbReference type="InterPro" id="IPR006195">
    <property type="entry name" value="aa-tRNA-synth_II"/>
</dbReference>
<evidence type="ECO:0000259" key="10">
    <source>
        <dbReference type="PROSITE" id="PS50862"/>
    </source>
</evidence>
<dbReference type="PIRSF" id="PIRSF001529">
    <property type="entry name" value="Ser-tRNA-synth_IIa"/>
    <property type="match status" value="1"/>
</dbReference>